<feature type="transmembrane region" description="Helical" evidence="10">
    <location>
        <begin position="126"/>
        <end position="148"/>
    </location>
</feature>
<keyword evidence="8 10" id="KW-0675">Receptor</keyword>
<keyword evidence="4 10" id="KW-0812">Transmembrane</keyword>
<evidence type="ECO:0000256" key="3">
    <source>
        <dbReference type="ARBA" id="ARBA00022606"/>
    </source>
</evidence>
<keyword evidence="6 10" id="KW-1133">Transmembrane helix</keyword>
<accession>A0A7G4KBU2</accession>
<evidence type="ECO:0000256" key="1">
    <source>
        <dbReference type="ARBA" id="ARBA00004651"/>
    </source>
</evidence>
<dbReference type="PANTHER" id="PTHR21137">
    <property type="entry name" value="ODORANT RECEPTOR"/>
    <property type="match status" value="1"/>
</dbReference>
<proteinExistence type="evidence at transcript level"/>
<comment type="subcellular location">
    <subcellularLocation>
        <location evidence="1 10">Cell membrane</location>
        <topology evidence="1 10">Multi-pass membrane protein</topology>
    </subcellularLocation>
</comment>
<evidence type="ECO:0000256" key="8">
    <source>
        <dbReference type="ARBA" id="ARBA00023170"/>
    </source>
</evidence>
<dbReference type="Pfam" id="PF02949">
    <property type="entry name" value="7tm_6"/>
    <property type="match status" value="1"/>
</dbReference>
<evidence type="ECO:0000313" key="11">
    <source>
        <dbReference type="EMBL" id="QMS80328.1"/>
    </source>
</evidence>
<feature type="transmembrane region" description="Helical" evidence="10">
    <location>
        <begin position="287"/>
        <end position="307"/>
    </location>
</feature>
<dbReference type="GO" id="GO:0007165">
    <property type="term" value="P:signal transduction"/>
    <property type="evidence" value="ECO:0007669"/>
    <property type="project" value="UniProtKB-KW"/>
</dbReference>
<keyword evidence="5 10" id="KW-0552">Olfaction</keyword>
<feature type="transmembrane region" description="Helical" evidence="10">
    <location>
        <begin position="75"/>
        <end position="97"/>
    </location>
</feature>
<evidence type="ECO:0000256" key="7">
    <source>
        <dbReference type="ARBA" id="ARBA00023136"/>
    </source>
</evidence>
<dbReference type="AlphaFoldDB" id="A0A7G4KBU2"/>
<comment type="similarity">
    <text evidence="10">Belongs to the insect chemoreceptor superfamily. Heteromeric odorant receptor channel (TC 1.A.69) family.</text>
</comment>
<reference evidence="11" key="1">
    <citation type="submission" date="2019-09" db="EMBL/GenBank/DDBJ databases">
        <authorList>
            <person name="Yang H."/>
        </authorList>
    </citation>
    <scope>NUCLEOTIDE SEQUENCE</scope>
</reference>
<keyword evidence="2" id="KW-1003">Cell membrane</keyword>
<evidence type="ECO:0000256" key="6">
    <source>
        <dbReference type="ARBA" id="ARBA00022989"/>
    </source>
</evidence>
<feature type="transmembrane region" description="Helical" evidence="10">
    <location>
        <begin position="168"/>
        <end position="201"/>
    </location>
</feature>
<name>A0A7G4KBU2_9NEOP</name>
<keyword evidence="9 10" id="KW-0807">Transducer</keyword>
<evidence type="ECO:0000256" key="2">
    <source>
        <dbReference type="ARBA" id="ARBA00022475"/>
    </source>
</evidence>
<evidence type="ECO:0000256" key="5">
    <source>
        <dbReference type="ARBA" id="ARBA00022725"/>
    </source>
</evidence>
<sequence length="383" mass="44154">MASVKSHWLFAPSKDFFEFNLKYLTYLGLWPKEDWSKPQRFLFEIYSMTLSVFEGVFLILTSIGTYNCKNDITALLTNLDKILVVYNFVMKALIFFIKRKQIKILIDEIKHSKDEITMSRNRMMSVHVVVISVLVISIVSAFSLLATYKQEMTIEAWMAFDPLIDKKHLILASLILAVLFVPCACRAMAIQGIVCSILMYLCDQLIELQIRIRALDYRPETHKQMRVDFNEVIKKHVRLIGRFFRYSNTLRAIFKEYFLFQNLAVTVELCFNAMMVTMVGFKEKTLLLTFFAYLSVALLNSYIYCFLADELIVQSQGIALAAYESQWTTWPVELQKDILIIILVAQRPLTLSAGGMATMSIQTFGQTLYNGYSIFAVLSDVVD</sequence>
<gene>
    <name evidence="11" type="primary">OR13</name>
</gene>
<dbReference type="PANTHER" id="PTHR21137:SF35">
    <property type="entry name" value="ODORANT RECEPTOR 19A-RELATED"/>
    <property type="match status" value="1"/>
</dbReference>
<keyword evidence="7 10" id="KW-0472">Membrane</keyword>
<protein>
    <recommendedName>
        <fullName evidence="10">Odorant receptor</fullName>
    </recommendedName>
</protein>
<keyword evidence="3 10" id="KW-0716">Sensory transduction</keyword>
<dbReference type="GO" id="GO:0005886">
    <property type="term" value="C:plasma membrane"/>
    <property type="evidence" value="ECO:0007669"/>
    <property type="project" value="UniProtKB-SubCell"/>
</dbReference>
<dbReference type="InterPro" id="IPR004117">
    <property type="entry name" value="7tm6_olfct_rcpt"/>
</dbReference>
<dbReference type="GO" id="GO:0004984">
    <property type="term" value="F:olfactory receptor activity"/>
    <property type="evidence" value="ECO:0007669"/>
    <property type="project" value="InterPro"/>
</dbReference>
<feature type="transmembrane region" description="Helical" evidence="10">
    <location>
        <begin position="257"/>
        <end position="281"/>
    </location>
</feature>
<comment type="caution">
    <text evidence="10">Lacks conserved residue(s) required for the propagation of feature annotation.</text>
</comment>
<evidence type="ECO:0000256" key="4">
    <source>
        <dbReference type="ARBA" id="ARBA00022692"/>
    </source>
</evidence>
<feature type="transmembrane region" description="Helical" evidence="10">
    <location>
        <begin position="41"/>
        <end position="63"/>
    </location>
</feature>
<evidence type="ECO:0000256" key="10">
    <source>
        <dbReference type="RuleBase" id="RU351113"/>
    </source>
</evidence>
<evidence type="ECO:0000256" key="9">
    <source>
        <dbReference type="ARBA" id="ARBA00023224"/>
    </source>
</evidence>
<dbReference type="GO" id="GO:0005549">
    <property type="term" value="F:odorant binding"/>
    <property type="evidence" value="ECO:0007669"/>
    <property type="project" value="InterPro"/>
</dbReference>
<organism evidence="11">
    <name type="scientific">Histia rhodope</name>
    <dbReference type="NCBI Taxonomy" id="1453155"/>
    <lineage>
        <taxon>Eukaryota</taxon>
        <taxon>Metazoa</taxon>
        <taxon>Ecdysozoa</taxon>
        <taxon>Arthropoda</taxon>
        <taxon>Hexapoda</taxon>
        <taxon>Insecta</taxon>
        <taxon>Pterygota</taxon>
        <taxon>Neoptera</taxon>
        <taxon>Endopterygota</taxon>
        <taxon>Lepidoptera</taxon>
        <taxon>Glossata</taxon>
        <taxon>Ditrysia</taxon>
        <taxon>Zygaenoidea</taxon>
        <taxon>Zygaenidae</taxon>
        <taxon>Chalcosiinae</taxon>
        <taxon>Histia</taxon>
    </lineage>
</organism>
<dbReference type="EMBL" id="MN515180">
    <property type="protein sequence ID" value="QMS80328.1"/>
    <property type="molecule type" value="mRNA"/>
</dbReference>